<reference evidence="2 3" key="1">
    <citation type="submission" date="2019-05" db="EMBL/GenBank/DDBJ databases">
        <title>Another draft genome of Portunus trituberculatus and its Hox gene families provides insights of decapod evolution.</title>
        <authorList>
            <person name="Jeong J.-H."/>
            <person name="Song I."/>
            <person name="Kim S."/>
            <person name="Choi T."/>
            <person name="Kim D."/>
            <person name="Ryu S."/>
            <person name="Kim W."/>
        </authorList>
    </citation>
    <scope>NUCLEOTIDE SEQUENCE [LARGE SCALE GENOMIC DNA]</scope>
    <source>
        <tissue evidence="2">Muscle</tissue>
    </source>
</reference>
<evidence type="ECO:0000313" key="3">
    <source>
        <dbReference type="Proteomes" id="UP000324222"/>
    </source>
</evidence>
<accession>A0A5B7I244</accession>
<comment type="caution">
    <text evidence="2">The sequence shown here is derived from an EMBL/GenBank/DDBJ whole genome shotgun (WGS) entry which is preliminary data.</text>
</comment>
<sequence>MALLRCSAGDIVPFFPHALLCPRSLAAPFPPPLTAQPAITVPALRSLHIAGNLPRMNLQRTDIFHHPPDPFISEWEGRLWRGERERKVNYEEGPDDGGNPKEEVKEEMPGGGKSEYCKQGNEGDE</sequence>
<evidence type="ECO:0000256" key="1">
    <source>
        <dbReference type="SAM" id="MobiDB-lite"/>
    </source>
</evidence>
<dbReference type="EMBL" id="VSRR010046723">
    <property type="protein sequence ID" value="MPC77782.1"/>
    <property type="molecule type" value="Genomic_DNA"/>
</dbReference>
<evidence type="ECO:0000313" key="2">
    <source>
        <dbReference type="EMBL" id="MPC77782.1"/>
    </source>
</evidence>
<keyword evidence="3" id="KW-1185">Reference proteome</keyword>
<organism evidence="2 3">
    <name type="scientific">Portunus trituberculatus</name>
    <name type="common">Swimming crab</name>
    <name type="synonym">Neptunus trituberculatus</name>
    <dbReference type="NCBI Taxonomy" id="210409"/>
    <lineage>
        <taxon>Eukaryota</taxon>
        <taxon>Metazoa</taxon>
        <taxon>Ecdysozoa</taxon>
        <taxon>Arthropoda</taxon>
        <taxon>Crustacea</taxon>
        <taxon>Multicrustacea</taxon>
        <taxon>Malacostraca</taxon>
        <taxon>Eumalacostraca</taxon>
        <taxon>Eucarida</taxon>
        <taxon>Decapoda</taxon>
        <taxon>Pleocyemata</taxon>
        <taxon>Brachyura</taxon>
        <taxon>Eubrachyura</taxon>
        <taxon>Portunoidea</taxon>
        <taxon>Portunidae</taxon>
        <taxon>Portuninae</taxon>
        <taxon>Portunus</taxon>
    </lineage>
</organism>
<protein>
    <submittedName>
        <fullName evidence="2">Uncharacterized protein</fullName>
    </submittedName>
</protein>
<name>A0A5B7I244_PORTR</name>
<feature type="compositionally biased region" description="Basic and acidic residues" evidence="1">
    <location>
        <begin position="98"/>
        <end position="108"/>
    </location>
</feature>
<proteinExistence type="predicted"/>
<gene>
    <name evidence="2" type="ORF">E2C01_072248</name>
</gene>
<dbReference type="AlphaFoldDB" id="A0A5B7I244"/>
<dbReference type="Proteomes" id="UP000324222">
    <property type="component" value="Unassembled WGS sequence"/>
</dbReference>
<feature type="region of interest" description="Disordered" evidence="1">
    <location>
        <begin position="84"/>
        <end position="125"/>
    </location>
</feature>